<keyword evidence="1" id="KW-0472">Membrane</keyword>
<dbReference type="KEGG" id="mhb:MHM_02940"/>
<name>G8C3B4_9MOLU</name>
<protein>
    <submittedName>
        <fullName evidence="2">Uncharacterized protein</fullName>
    </submittedName>
</protein>
<dbReference type="PATRIC" id="fig|1116213.3.peg.311"/>
<gene>
    <name evidence="2" type="ORF">MHM_02940</name>
</gene>
<organism evidence="2">
    <name type="scientific">Candidatus Mycoplasma haematominutum 'Birmingham 1'</name>
    <dbReference type="NCBI Taxonomy" id="1116213"/>
    <lineage>
        <taxon>Bacteria</taxon>
        <taxon>Bacillati</taxon>
        <taxon>Mycoplasmatota</taxon>
        <taxon>Mollicutes</taxon>
        <taxon>Mycoplasmataceae</taxon>
        <taxon>Mycoplasma</taxon>
    </lineage>
</organism>
<dbReference type="RefSeq" id="WP_015511677.1">
    <property type="nucleotide sequence ID" value="NC_021007.1"/>
</dbReference>
<dbReference type="HOGENOM" id="CLU_061550_0_0_14"/>
<reference evidence="2" key="2">
    <citation type="submission" date="2011-11" db="EMBL/GenBank/DDBJ databases">
        <authorList>
            <person name="Barker E."/>
        </authorList>
    </citation>
    <scope>NUCLEOTIDE SEQUENCE</scope>
    <source>
        <strain evidence="2">Birmingham 1</strain>
    </source>
</reference>
<keyword evidence="1" id="KW-0812">Transmembrane</keyword>
<keyword evidence="1" id="KW-1133">Transmembrane helix</keyword>
<evidence type="ECO:0000256" key="1">
    <source>
        <dbReference type="SAM" id="Phobius"/>
    </source>
</evidence>
<proteinExistence type="predicted"/>
<feature type="transmembrane region" description="Helical" evidence="1">
    <location>
        <begin position="12"/>
        <end position="31"/>
    </location>
</feature>
<evidence type="ECO:0000313" key="2">
    <source>
        <dbReference type="EMBL" id="CCE66812.1"/>
    </source>
</evidence>
<sequence length="331" mass="36550">MSFWELFSQWQGGAAFATVLAAIPILSIFALSSQGRLNITGWESSTFHGLYSRVKLFIKNNGGSQQNGTADLVAQVPLSELGNYSKYKWCISDSSKLKKTVSEPQTSVSAETTGPKCELQYFSVGSSENQLESGVASYLLETITKYLEVQHVANMFVLYDKNTQQENKSSNGAVTKIANACKISKSDAFEVVKELFLGSEKWSKNCLMSPIIVDLELKLNGSTSTTVVTQTAETTPSASLTKEKLQSGTLSGRINYGIFDYSSYKKLKEIPSSNNGGNKNYSLKINWPIPYKLSSPSRDNTDPCSLEKLHEKTRKRELKWEDIKSCISSVS</sequence>
<accession>G8C3B4</accession>
<dbReference type="AlphaFoldDB" id="G8C3B4"/>
<dbReference type="OrthoDB" id="397740at2"/>
<dbReference type="EMBL" id="HE613254">
    <property type="protein sequence ID" value="CCE66812.1"/>
    <property type="molecule type" value="Genomic_DNA"/>
</dbReference>
<reference evidence="2" key="1">
    <citation type="submission" date="2011-11" db="EMBL/GenBank/DDBJ databases">
        <title>Complete genome sequence of Candidatus Mycoplasma haemominutum.</title>
        <authorList>
            <person name="Barker E.N."/>
            <person name="Darby A.C."/>
            <person name="Helps C.R."/>
            <person name="Peters I.R."/>
            <person name="Hughes M.A."/>
            <person name="Radford A.D."/>
            <person name="Novacco M."/>
            <person name="Boretti F."/>
            <person name="Hofmann-Lehmann R."/>
            <person name="Tasker S."/>
        </authorList>
    </citation>
    <scope>NUCLEOTIDE SEQUENCE</scope>
    <source>
        <strain evidence="2">Birmingham 1</strain>
    </source>
</reference>